<dbReference type="Proteomes" id="UP000199079">
    <property type="component" value="Unassembled WGS sequence"/>
</dbReference>
<feature type="transmembrane region" description="Helical" evidence="1">
    <location>
        <begin position="58"/>
        <end position="82"/>
    </location>
</feature>
<keyword evidence="1" id="KW-0472">Membrane</keyword>
<feature type="transmembrane region" description="Helical" evidence="1">
    <location>
        <begin position="126"/>
        <end position="150"/>
    </location>
</feature>
<feature type="transmembrane region" description="Helical" evidence="1">
    <location>
        <begin position="94"/>
        <end position="114"/>
    </location>
</feature>
<dbReference type="AlphaFoldDB" id="A0A1H3IWG5"/>
<dbReference type="EMBL" id="FNPC01000004">
    <property type="protein sequence ID" value="SDY31234.1"/>
    <property type="molecule type" value="Genomic_DNA"/>
</dbReference>
<organism evidence="2 3">
    <name type="scientific">Halopenitus persicus</name>
    <dbReference type="NCBI Taxonomy" id="1048396"/>
    <lineage>
        <taxon>Archaea</taxon>
        <taxon>Methanobacteriati</taxon>
        <taxon>Methanobacteriota</taxon>
        <taxon>Stenosarchaea group</taxon>
        <taxon>Halobacteria</taxon>
        <taxon>Halobacteriales</taxon>
        <taxon>Haloferacaceae</taxon>
        <taxon>Halopenitus</taxon>
    </lineage>
</organism>
<evidence type="ECO:0000256" key="1">
    <source>
        <dbReference type="SAM" id="Phobius"/>
    </source>
</evidence>
<evidence type="ECO:0000313" key="2">
    <source>
        <dbReference type="EMBL" id="SDY31234.1"/>
    </source>
</evidence>
<dbReference type="RefSeq" id="WP_081758050.1">
    <property type="nucleotide sequence ID" value="NZ_FNPC01000004.1"/>
</dbReference>
<accession>A0A1H3IWG5</accession>
<keyword evidence="1" id="KW-1133">Transmembrane helix</keyword>
<keyword evidence="1" id="KW-0812">Transmembrane</keyword>
<gene>
    <name evidence="2" type="ORF">SAMN05216564_104262</name>
</gene>
<reference evidence="3" key="1">
    <citation type="submission" date="2016-10" db="EMBL/GenBank/DDBJ databases">
        <authorList>
            <person name="Varghese N."/>
            <person name="Submissions S."/>
        </authorList>
    </citation>
    <scope>NUCLEOTIDE SEQUENCE [LARGE SCALE GENOMIC DNA]</scope>
    <source>
        <strain evidence="3">DC30,IBRC 10041,KCTC 4046</strain>
    </source>
</reference>
<name>A0A1H3IWG5_9EURY</name>
<feature type="transmembrane region" description="Helical" evidence="1">
    <location>
        <begin position="6"/>
        <end position="23"/>
    </location>
</feature>
<protein>
    <submittedName>
        <fullName evidence="2">Uncharacterized protein</fullName>
    </submittedName>
</protein>
<dbReference type="GeneID" id="43839303"/>
<proteinExistence type="predicted"/>
<keyword evidence="3" id="KW-1185">Reference proteome</keyword>
<sequence length="151" mass="15422">MVSLTLLSTVLMGLLVIATFVAVGRFGRTPELVTGDGDGDRYDRVVARLRSIASSPTVWAITFVVFAAGLGLLTVLAVGNFGLPEGLPGTLLNVVYGLVGLLIAGFVFFGAYAATREHGLGNAQGVAAGSIALGMVLMLVIAIQLVVGFAG</sequence>
<evidence type="ECO:0000313" key="3">
    <source>
        <dbReference type="Proteomes" id="UP000199079"/>
    </source>
</evidence>